<dbReference type="Proteomes" id="UP000271974">
    <property type="component" value="Unassembled WGS sequence"/>
</dbReference>
<evidence type="ECO:0000256" key="4">
    <source>
        <dbReference type="ARBA" id="ARBA00022833"/>
    </source>
</evidence>
<dbReference type="SUPFAM" id="SSF57667">
    <property type="entry name" value="beta-beta-alpha zinc fingers"/>
    <property type="match status" value="2"/>
</dbReference>
<dbReference type="Pfam" id="PF00096">
    <property type="entry name" value="zf-C2H2"/>
    <property type="match status" value="4"/>
</dbReference>
<feature type="domain" description="C2H2-type" evidence="6">
    <location>
        <begin position="271"/>
        <end position="301"/>
    </location>
</feature>
<dbReference type="AlphaFoldDB" id="A0A433SPQ0"/>
<keyword evidence="8" id="KW-1185">Reference proteome</keyword>
<dbReference type="GO" id="GO:0006357">
    <property type="term" value="P:regulation of transcription by RNA polymerase II"/>
    <property type="evidence" value="ECO:0007669"/>
    <property type="project" value="TreeGrafter"/>
</dbReference>
<feature type="non-terminal residue" evidence="7">
    <location>
        <position position="301"/>
    </location>
</feature>
<reference evidence="7 8" key="1">
    <citation type="submission" date="2019-01" db="EMBL/GenBank/DDBJ databases">
        <title>A draft genome assembly of the solar-powered sea slug Elysia chlorotica.</title>
        <authorList>
            <person name="Cai H."/>
            <person name="Li Q."/>
            <person name="Fang X."/>
            <person name="Li J."/>
            <person name="Curtis N.E."/>
            <person name="Altenburger A."/>
            <person name="Shibata T."/>
            <person name="Feng M."/>
            <person name="Maeda T."/>
            <person name="Schwartz J.A."/>
            <person name="Shigenobu S."/>
            <person name="Lundholm N."/>
            <person name="Nishiyama T."/>
            <person name="Yang H."/>
            <person name="Hasebe M."/>
            <person name="Li S."/>
            <person name="Pierce S.K."/>
            <person name="Wang J."/>
        </authorList>
    </citation>
    <scope>NUCLEOTIDE SEQUENCE [LARGE SCALE GENOMIC DNA]</scope>
    <source>
        <strain evidence="7">EC2010</strain>
        <tissue evidence="7">Whole organism of an adult</tissue>
    </source>
</reference>
<dbReference type="OrthoDB" id="6277246at2759"/>
<feature type="domain" description="C2H2-type" evidence="6">
    <location>
        <begin position="181"/>
        <end position="210"/>
    </location>
</feature>
<dbReference type="InterPro" id="IPR051061">
    <property type="entry name" value="Zinc_finger_trans_reg"/>
</dbReference>
<dbReference type="PANTHER" id="PTHR46179">
    <property type="entry name" value="ZINC FINGER PROTEIN"/>
    <property type="match status" value="1"/>
</dbReference>
<dbReference type="PROSITE" id="PS00028">
    <property type="entry name" value="ZINC_FINGER_C2H2_1"/>
    <property type="match status" value="4"/>
</dbReference>
<evidence type="ECO:0000256" key="5">
    <source>
        <dbReference type="PROSITE-ProRule" id="PRU00042"/>
    </source>
</evidence>
<proteinExistence type="predicted"/>
<gene>
    <name evidence="7" type="ORF">EGW08_021041</name>
</gene>
<organism evidence="7 8">
    <name type="scientific">Elysia chlorotica</name>
    <name type="common">Eastern emerald elysia</name>
    <name type="synonym">Sea slug</name>
    <dbReference type="NCBI Taxonomy" id="188477"/>
    <lineage>
        <taxon>Eukaryota</taxon>
        <taxon>Metazoa</taxon>
        <taxon>Spiralia</taxon>
        <taxon>Lophotrochozoa</taxon>
        <taxon>Mollusca</taxon>
        <taxon>Gastropoda</taxon>
        <taxon>Heterobranchia</taxon>
        <taxon>Euthyneura</taxon>
        <taxon>Panpulmonata</taxon>
        <taxon>Sacoglossa</taxon>
        <taxon>Placobranchoidea</taxon>
        <taxon>Plakobranchidae</taxon>
        <taxon>Elysia</taxon>
    </lineage>
</organism>
<dbReference type="PROSITE" id="PS50157">
    <property type="entry name" value="ZINC_FINGER_C2H2_2"/>
    <property type="match status" value="4"/>
</dbReference>
<evidence type="ECO:0000259" key="6">
    <source>
        <dbReference type="PROSITE" id="PS50157"/>
    </source>
</evidence>
<dbReference type="EMBL" id="RQTK01001258">
    <property type="protein sequence ID" value="RUS71189.1"/>
    <property type="molecule type" value="Genomic_DNA"/>
</dbReference>
<name>A0A433SPQ0_ELYCH</name>
<feature type="domain" description="C2H2-type" evidence="6">
    <location>
        <begin position="211"/>
        <end position="240"/>
    </location>
</feature>
<accession>A0A433SPQ0</accession>
<evidence type="ECO:0000313" key="7">
    <source>
        <dbReference type="EMBL" id="RUS71189.1"/>
    </source>
</evidence>
<dbReference type="InterPro" id="IPR036236">
    <property type="entry name" value="Znf_C2H2_sf"/>
</dbReference>
<sequence>MGQTPVLQHIEHRKENADHLKGTEDVGINIDPNQNLNVTTISISNDDEFATKILVNTHEGQQQMYVINAADLNQLQSGTCNPNVSHLFVINNPHESLDKHPTGIKPPCVVSSEPVIHQAHNAIGTDQGTADLENGSLLAPTELPGFVLMPVVENATDVAPAVPVHSSNSESDEKRPPKKLLQCPEPGCQKTFKKASKLKVHQMMHTGERPFKCTLMGCEWAFTTSNKLKRHLESHEGRKDYVCDKPGCGHRFTTIYNLNTHRRLHERPCVESCPQDGCGESFPTKRQLDLHLRSVHSIEEH</sequence>
<dbReference type="FunFam" id="3.30.160.60:FF:000125">
    <property type="entry name" value="Putative zinc finger protein 143"/>
    <property type="match status" value="1"/>
</dbReference>
<evidence type="ECO:0000256" key="3">
    <source>
        <dbReference type="ARBA" id="ARBA00022771"/>
    </source>
</evidence>
<keyword evidence="2" id="KW-0677">Repeat</keyword>
<protein>
    <recommendedName>
        <fullName evidence="6">C2H2-type domain-containing protein</fullName>
    </recommendedName>
</protein>
<keyword evidence="4" id="KW-0862">Zinc</keyword>
<dbReference type="SMART" id="SM00355">
    <property type="entry name" value="ZnF_C2H2"/>
    <property type="match status" value="4"/>
</dbReference>
<evidence type="ECO:0000256" key="1">
    <source>
        <dbReference type="ARBA" id="ARBA00022723"/>
    </source>
</evidence>
<dbReference type="GO" id="GO:0008270">
    <property type="term" value="F:zinc ion binding"/>
    <property type="evidence" value="ECO:0007669"/>
    <property type="project" value="UniProtKB-KW"/>
</dbReference>
<evidence type="ECO:0000256" key="2">
    <source>
        <dbReference type="ARBA" id="ARBA00022737"/>
    </source>
</evidence>
<keyword evidence="3 5" id="KW-0863">Zinc-finger</keyword>
<dbReference type="GO" id="GO:0005634">
    <property type="term" value="C:nucleus"/>
    <property type="evidence" value="ECO:0007669"/>
    <property type="project" value="TreeGrafter"/>
</dbReference>
<dbReference type="Gene3D" id="3.30.160.60">
    <property type="entry name" value="Classic Zinc Finger"/>
    <property type="match status" value="4"/>
</dbReference>
<comment type="caution">
    <text evidence="7">The sequence shown here is derived from an EMBL/GenBank/DDBJ whole genome shotgun (WGS) entry which is preliminary data.</text>
</comment>
<dbReference type="PANTHER" id="PTHR46179:SF26">
    <property type="entry name" value="ZINC FINGER PROTEIN 423 HOMOLOG"/>
    <property type="match status" value="1"/>
</dbReference>
<dbReference type="STRING" id="188477.A0A433SPQ0"/>
<keyword evidence="1" id="KW-0479">Metal-binding</keyword>
<feature type="domain" description="C2H2-type" evidence="6">
    <location>
        <begin position="241"/>
        <end position="265"/>
    </location>
</feature>
<dbReference type="InterPro" id="IPR013087">
    <property type="entry name" value="Znf_C2H2_type"/>
</dbReference>
<evidence type="ECO:0000313" key="8">
    <source>
        <dbReference type="Proteomes" id="UP000271974"/>
    </source>
</evidence>
<dbReference type="FunFam" id="3.30.160.60:FF:000072">
    <property type="entry name" value="zinc finger protein 143 isoform X1"/>
    <property type="match status" value="1"/>
</dbReference>